<dbReference type="RefSeq" id="WP_123086606.1">
    <property type="nucleotide sequence ID" value="NZ_RIBS01000001.1"/>
</dbReference>
<gene>
    <name evidence="2" type="ORF">EER27_03545</name>
</gene>
<dbReference type="Proteomes" id="UP000267049">
    <property type="component" value="Unassembled WGS sequence"/>
</dbReference>
<keyword evidence="1" id="KW-0812">Transmembrane</keyword>
<feature type="transmembrane region" description="Helical" evidence="1">
    <location>
        <begin position="53"/>
        <end position="75"/>
    </location>
</feature>
<dbReference type="EMBL" id="RIBS01000001">
    <property type="protein sequence ID" value="RNF86491.1"/>
    <property type="molecule type" value="Genomic_DNA"/>
</dbReference>
<name>A0A3M8SYL1_9GAMM</name>
<dbReference type="OrthoDB" id="5998965at2"/>
<organism evidence="2 3">
    <name type="scientific">Montanilutibacter psychrotolerans</name>
    <dbReference type="NCBI Taxonomy" id="1327343"/>
    <lineage>
        <taxon>Bacteria</taxon>
        <taxon>Pseudomonadati</taxon>
        <taxon>Pseudomonadota</taxon>
        <taxon>Gammaproteobacteria</taxon>
        <taxon>Lysobacterales</taxon>
        <taxon>Lysobacteraceae</taxon>
        <taxon>Montanilutibacter</taxon>
    </lineage>
</organism>
<proteinExistence type="predicted"/>
<protein>
    <recommendedName>
        <fullName evidence="4">DUF2569 family protein</fullName>
    </recommendedName>
</protein>
<keyword evidence="1" id="KW-1133">Transmembrane helix</keyword>
<accession>A0A3M8SYL1</accession>
<keyword evidence="1" id="KW-0472">Membrane</keyword>
<evidence type="ECO:0000313" key="3">
    <source>
        <dbReference type="Proteomes" id="UP000267049"/>
    </source>
</evidence>
<feature type="transmembrane region" description="Helical" evidence="1">
    <location>
        <begin position="115"/>
        <end position="135"/>
    </location>
</feature>
<feature type="transmembrane region" description="Helical" evidence="1">
    <location>
        <begin position="82"/>
        <end position="103"/>
    </location>
</feature>
<evidence type="ECO:0000313" key="2">
    <source>
        <dbReference type="EMBL" id="RNF86491.1"/>
    </source>
</evidence>
<comment type="caution">
    <text evidence="2">The sequence shown here is derived from an EMBL/GenBank/DDBJ whole genome shotgun (WGS) entry which is preliminary data.</text>
</comment>
<dbReference type="AlphaFoldDB" id="A0A3M8SYL1"/>
<evidence type="ECO:0000256" key="1">
    <source>
        <dbReference type="SAM" id="Phobius"/>
    </source>
</evidence>
<reference evidence="2 3" key="1">
    <citation type="submission" date="2018-11" db="EMBL/GenBank/DDBJ databases">
        <title>Lysobacter cryohumiis sp. nov., isolated from soil in the Tianshan Mountains, Xinjiang, China.</title>
        <authorList>
            <person name="Luo Y."/>
            <person name="Sheng H."/>
        </authorList>
    </citation>
    <scope>NUCLEOTIDE SEQUENCE [LARGE SCALE GENOMIC DNA]</scope>
    <source>
        <strain evidence="2 3">ZS60</strain>
    </source>
</reference>
<sequence>MNLAYAFTSNPQRHEGVRPFNIWGLRLFYFLMLIFVAPVAFQGLLTHEGPWDPVRAVTVCVWAAYPSLAVFGLVHPLRWLPLMFFTIVYKALWLGFIALPLWQAGTLAGSPAEEIANAFIGIPLMAAVVPWGYAYRTYVRWPRGNATQLLPNPAA</sequence>
<feature type="transmembrane region" description="Helical" evidence="1">
    <location>
        <begin position="20"/>
        <end position="41"/>
    </location>
</feature>
<keyword evidence="3" id="KW-1185">Reference proteome</keyword>
<evidence type="ECO:0008006" key="4">
    <source>
        <dbReference type="Google" id="ProtNLM"/>
    </source>
</evidence>